<dbReference type="STRING" id="49547.MBCUR_15330"/>
<dbReference type="Gene3D" id="3.90.120.10">
    <property type="entry name" value="DNA Methylase, subunit A, domain 2"/>
    <property type="match status" value="1"/>
</dbReference>
<dbReference type="InterPro" id="IPR018117">
    <property type="entry name" value="C5_DNA_meth_AS"/>
</dbReference>
<evidence type="ECO:0000313" key="8">
    <source>
        <dbReference type="Proteomes" id="UP000077245"/>
    </source>
</evidence>
<reference evidence="7 8" key="1">
    <citation type="submission" date="2016-04" db="EMBL/GenBank/DDBJ databases">
        <title>Genome sequence of Methanobrevibacter curvatus DSM 11111.</title>
        <authorList>
            <person name="Poehlein A."/>
            <person name="Seedorf H."/>
            <person name="Daniel R."/>
        </authorList>
    </citation>
    <scope>NUCLEOTIDE SEQUENCE [LARGE SCALE GENOMIC DNA]</scope>
    <source>
        <strain evidence="7 8">DSM 11111</strain>
    </source>
</reference>
<dbReference type="OrthoDB" id="5033at2157"/>
<dbReference type="PANTHER" id="PTHR10629:SF52">
    <property type="entry name" value="DNA (CYTOSINE-5)-METHYLTRANSFERASE 1"/>
    <property type="match status" value="1"/>
</dbReference>
<accession>A0A165ZTE5</accession>
<evidence type="ECO:0000256" key="6">
    <source>
        <dbReference type="RuleBase" id="RU000416"/>
    </source>
</evidence>
<dbReference type="RefSeq" id="WP_169805815.1">
    <property type="nucleotide sequence ID" value="NZ_LWMV01000193.1"/>
</dbReference>
<evidence type="ECO:0000313" key="7">
    <source>
        <dbReference type="EMBL" id="KZX11136.1"/>
    </source>
</evidence>
<dbReference type="GO" id="GO:0032259">
    <property type="term" value="P:methylation"/>
    <property type="evidence" value="ECO:0007669"/>
    <property type="project" value="UniProtKB-KW"/>
</dbReference>
<keyword evidence="3 5" id="KW-0808">Transferase</keyword>
<evidence type="ECO:0000256" key="5">
    <source>
        <dbReference type="PROSITE-ProRule" id="PRU01016"/>
    </source>
</evidence>
<protein>
    <recommendedName>
        <fullName evidence="1">DNA (cytosine-5-)-methyltransferase</fullName>
        <ecNumber evidence="1">2.1.1.37</ecNumber>
    </recommendedName>
</protein>
<dbReference type="EMBL" id="LWMV01000193">
    <property type="protein sequence ID" value="KZX11136.1"/>
    <property type="molecule type" value="Genomic_DNA"/>
</dbReference>
<dbReference type="Gene3D" id="3.40.50.150">
    <property type="entry name" value="Vaccinia Virus protein VP39"/>
    <property type="match status" value="1"/>
</dbReference>
<dbReference type="NCBIfam" id="TIGR00675">
    <property type="entry name" value="dcm"/>
    <property type="match status" value="1"/>
</dbReference>
<dbReference type="GO" id="GO:0044027">
    <property type="term" value="P:negative regulation of gene expression via chromosomal CpG island methylation"/>
    <property type="evidence" value="ECO:0007669"/>
    <property type="project" value="TreeGrafter"/>
</dbReference>
<sequence>MKHKLITLFTGAGGLDWGFHNNGDYDLILSNEILEPHLTTYTKNIGIPLLDLSEYDKQTNVGICGDIHDLKVKHDSDVIIGGPPCQDFSVLRGTEKRSGFKVKRGKLYEQYLRLVKSSNPKIFVFENVPGMISANNGLAYEAIQKDFQKEGYTLVYNNVLNISNLGAPQSRKRLIIIGVKTKYIKNVFEINEIINKYLNNSLLIKYPLTALEIFEGNSLGNLENKYANIMKEYKDATKTINNEVAEKWNKEYSNLSFNILTDYCKYNNIEKFNEEEFKKAMDEHDKILKILGFYLRPIYNQTFVDESNNLPRANKKVKERMQHIPPFYNFKVVKNTPWSVKGLMSNIYRRLHPLKPSPTVIAYGGGGTGGYHYLYNRQGLTNRERARLQTFPDNYLFNGSSSEVRAQIGEAVPPIASYWISKTVHEIFANIND</sequence>
<keyword evidence="8" id="KW-1185">Reference proteome</keyword>
<dbReference type="InterPro" id="IPR029063">
    <property type="entry name" value="SAM-dependent_MTases_sf"/>
</dbReference>
<proteinExistence type="inferred from homology"/>
<dbReference type="PROSITE" id="PS51679">
    <property type="entry name" value="SAM_MT_C5"/>
    <property type="match status" value="1"/>
</dbReference>
<keyword evidence="2 5" id="KW-0489">Methyltransferase</keyword>
<name>A0A165ZTE5_9EURY</name>
<dbReference type="PRINTS" id="PR00105">
    <property type="entry name" value="C5METTRFRASE"/>
</dbReference>
<evidence type="ECO:0000256" key="2">
    <source>
        <dbReference type="ARBA" id="ARBA00022603"/>
    </source>
</evidence>
<dbReference type="PROSITE" id="PS00094">
    <property type="entry name" value="C5_MTASE_1"/>
    <property type="match status" value="1"/>
</dbReference>
<comment type="caution">
    <text evidence="7">The sequence shown here is derived from an EMBL/GenBank/DDBJ whole genome shotgun (WGS) entry which is preliminary data.</text>
</comment>
<feature type="active site" evidence="5">
    <location>
        <position position="85"/>
    </location>
</feature>
<dbReference type="Pfam" id="PF00145">
    <property type="entry name" value="DNA_methylase"/>
    <property type="match status" value="1"/>
</dbReference>
<dbReference type="GO" id="GO:0003677">
    <property type="term" value="F:DNA binding"/>
    <property type="evidence" value="ECO:0007669"/>
    <property type="project" value="TreeGrafter"/>
</dbReference>
<gene>
    <name evidence="7" type="primary">haeIIIM_2</name>
    <name evidence="7" type="ORF">MBCUR_15330</name>
</gene>
<dbReference type="PATRIC" id="fig|49547.3.peg.1637"/>
<comment type="similarity">
    <text evidence="5 6">Belongs to the class I-like SAM-binding methyltransferase superfamily. C5-methyltransferase family.</text>
</comment>
<dbReference type="InterPro" id="IPR050390">
    <property type="entry name" value="C5-Methyltransferase"/>
</dbReference>
<keyword evidence="4 5" id="KW-0949">S-adenosyl-L-methionine</keyword>
<evidence type="ECO:0000256" key="1">
    <source>
        <dbReference type="ARBA" id="ARBA00011975"/>
    </source>
</evidence>
<dbReference type="EC" id="2.1.1.37" evidence="1"/>
<dbReference type="SUPFAM" id="SSF53335">
    <property type="entry name" value="S-adenosyl-L-methionine-dependent methyltransferases"/>
    <property type="match status" value="1"/>
</dbReference>
<dbReference type="InterPro" id="IPR001525">
    <property type="entry name" value="C5_MeTfrase"/>
</dbReference>
<organism evidence="7 8">
    <name type="scientific">Methanobrevibacter curvatus</name>
    <dbReference type="NCBI Taxonomy" id="49547"/>
    <lineage>
        <taxon>Archaea</taxon>
        <taxon>Methanobacteriati</taxon>
        <taxon>Methanobacteriota</taxon>
        <taxon>Methanomada group</taxon>
        <taxon>Methanobacteria</taxon>
        <taxon>Methanobacteriales</taxon>
        <taxon>Methanobacteriaceae</taxon>
        <taxon>Methanobrevibacter</taxon>
    </lineage>
</organism>
<dbReference type="GO" id="GO:0003886">
    <property type="term" value="F:DNA (cytosine-5-)-methyltransferase activity"/>
    <property type="evidence" value="ECO:0007669"/>
    <property type="project" value="UniProtKB-EC"/>
</dbReference>
<evidence type="ECO:0000256" key="4">
    <source>
        <dbReference type="ARBA" id="ARBA00022691"/>
    </source>
</evidence>
<dbReference type="AlphaFoldDB" id="A0A165ZTE5"/>
<evidence type="ECO:0000256" key="3">
    <source>
        <dbReference type="ARBA" id="ARBA00022679"/>
    </source>
</evidence>
<dbReference type="PANTHER" id="PTHR10629">
    <property type="entry name" value="CYTOSINE-SPECIFIC METHYLTRANSFERASE"/>
    <property type="match status" value="1"/>
</dbReference>
<dbReference type="Proteomes" id="UP000077245">
    <property type="component" value="Unassembled WGS sequence"/>
</dbReference>